<proteinExistence type="predicted"/>
<feature type="compositionally biased region" description="Polar residues" evidence="1">
    <location>
        <begin position="361"/>
        <end position="376"/>
    </location>
</feature>
<gene>
    <name evidence="2" type="ORF">ACJMK2_020246</name>
</gene>
<feature type="region of interest" description="Disordered" evidence="1">
    <location>
        <begin position="1"/>
        <end position="24"/>
    </location>
</feature>
<feature type="compositionally biased region" description="Basic and acidic residues" evidence="1">
    <location>
        <begin position="112"/>
        <end position="138"/>
    </location>
</feature>
<feature type="compositionally biased region" description="Basic and acidic residues" evidence="1">
    <location>
        <begin position="314"/>
        <end position="326"/>
    </location>
</feature>
<feature type="compositionally biased region" description="Low complexity" evidence="1">
    <location>
        <begin position="377"/>
        <end position="391"/>
    </location>
</feature>
<feature type="region of interest" description="Disordered" evidence="1">
    <location>
        <begin position="279"/>
        <end position="453"/>
    </location>
</feature>
<feature type="compositionally biased region" description="Polar residues" evidence="1">
    <location>
        <begin position="157"/>
        <end position="166"/>
    </location>
</feature>
<feature type="compositionally biased region" description="Basic and acidic residues" evidence="1">
    <location>
        <begin position="72"/>
        <end position="84"/>
    </location>
</feature>
<keyword evidence="3" id="KW-1185">Reference proteome</keyword>
<feature type="region of interest" description="Disordered" evidence="1">
    <location>
        <begin position="191"/>
        <end position="266"/>
    </location>
</feature>
<name>A0ABD3TYN7_SINWO</name>
<dbReference type="AlphaFoldDB" id="A0ABD3TYN7"/>
<feature type="compositionally biased region" description="Polar residues" evidence="1">
    <location>
        <begin position="220"/>
        <end position="230"/>
    </location>
</feature>
<accession>A0ABD3TYN7</accession>
<feature type="compositionally biased region" description="Polar residues" evidence="1">
    <location>
        <begin position="404"/>
        <end position="417"/>
    </location>
</feature>
<comment type="caution">
    <text evidence="2">The sequence shown here is derived from an EMBL/GenBank/DDBJ whole genome shotgun (WGS) entry which is preliminary data.</text>
</comment>
<evidence type="ECO:0000313" key="3">
    <source>
        <dbReference type="Proteomes" id="UP001634394"/>
    </source>
</evidence>
<evidence type="ECO:0000256" key="1">
    <source>
        <dbReference type="SAM" id="MobiDB-lite"/>
    </source>
</evidence>
<evidence type="ECO:0000313" key="2">
    <source>
        <dbReference type="EMBL" id="KAL3842207.1"/>
    </source>
</evidence>
<protein>
    <submittedName>
        <fullName evidence="2">Uncharacterized protein</fullName>
    </submittedName>
</protein>
<feature type="region of interest" description="Disordered" evidence="1">
    <location>
        <begin position="72"/>
        <end position="171"/>
    </location>
</feature>
<dbReference type="Proteomes" id="UP001634394">
    <property type="component" value="Unassembled WGS sequence"/>
</dbReference>
<dbReference type="EMBL" id="JBJQND010000017">
    <property type="protein sequence ID" value="KAL3842207.1"/>
    <property type="molecule type" value="Genomic_DNA"/>
</dbReference>
<reference evidence="2 3" key="1">
    <citation type="submission" date="2024-11" db="EMBL/GenBank/DDBJ databases">
        <title>Chromosome-level genome assembly of the freshwater bivalve Anodonta woodiana.</title>
        <authorList>
            <person name="Chen X."/>
        </authorList>
    </citation>
    <scope>NUCLEOTIDE SEQUENCE [LARGE SCALE GENOMIC DNA]</scope>
    <source>
        <strain evidence="2">MN2024</strain>
        <tissue evidence="2">Gills</tissue>
    </source>
</reference>
<sequence length="468" mass="51521">MGQGPLDPRLLQLSAPGEPSYINSHDGDRPFVLIKVVLEKKTRTIPSHLDITDALFKNDPRIQKLLKDQVQVEKEKSKPLDPRIKSGSQTSNLEIKLAKQDSDSGMGLTDTRAVKKEDPRLARKDVGVVESKPMDPRTQRGALDQSSVNKTIDPRLQRNNSNQSQLGMHHLPPQLVDPRFLRQDSNQGNIANQRLIDPRLSRLNSSNVPQGLTDPRMSKMSPSYESTSGPSDPRMGQDSKALGRQLSDPRLQKLESSIGDNAISRPLDPRLSRLQASEIGAGGNLPGFHRQMSQPGTLNEKANLELSNSGDESPNTKKLDHRNDPRFRRKPKELNQTATSGDVSPSSESDSHQSKSPPQQPTNQKFSGQRKSSMEYSSPLGLDSTGSDGLGYNSYNKPIPNKPTPQAKQADNRNNGQRAVVMSIDPESGPNVTASDILKSLQMQPPPQPDKQLKDIFKTIDPTASPFC</sequence>
<organism evidence="2 3">
    <name type="scientific">Sinanodonta woodiana</name>
    <name type="common">Chinese pond mussel</name>
    <name type="synonym">Anodonta woodiana</name>
    <dbReference type="NCBI Taxonomy" id="1069815"/>
    <lineage>
        <taxon>Eukaryota</taxon>
        <taxon>Metazoa</taxon>
        <taxon>Spiralia</taxon>
        <taxon>Lophotrochozoa</taxon>
        <taxon>Mollusca</taxon>
        <taxon>Bivalvia</taxon>
        <taxon>Autobranchia</taxon>
        <taxon>Heteroconchia</taxon>
        <taxon>Palaeoheterodonta</taxon>
        <taxon>Unionida</taxon>
        <taxon>Unionoidea</taxon>
        <taxon>Unionidae</taxon>
        <taxon>Unioninae</taxon>
        <taxon>Sinanodonta</taxon>
    </lineage>
</organism>